<feature type="transmembrane region" description="Helical" evidence="12">
    <location>
        <begin position="174"/>
        <end position="197"/>
    </location>
</feature>
<dbReference type="PANTHER" id="PTHR42985:SF45">
    <property type="entry name" value="SODIUM_IODIDE COTRANSPORTER-LIKE"/>
    <property type="match status" value="1"/>
</dbReference>
<keyword evidence="14" id="KW-1185">Reference proteome</keyword>
<feature type="transmembrane region" description="Helical" evidence="12">
    <location>
        <begin position="258"/>
        <end position="285"/>
    </location>
</feature>
<evidence type="ECO:0000256" key="1">
    <source>
        <dbReference type="ARBA" id="ARBA00004651"/>
    </source>
</evidence>
<reference evidence="13 14" key="1">
    <citation type="submission" date="2024-02" db="EMBL/GenBank/DDBJ databases">
        <authorList>
            <person name="Daric V."/>
            <person name="Darras S."/>
        </authorList>
    </citation>
    <scope>NUCLEOTIDE SEQUENCE [LARGE SCALE GENOMIC DNA]</scope>
</reference>
<feature type="transmembrane region" description="Helical" evidence="12">
    <location>
        <begin position="325"/>
        <end position="346"/>
    </location>
</feature>
<keyword evidence="10" id="KW-0739">Sodium transport</keyword>
<keyword evidence="8" id="KW-0406">Ion transport</keyword>
<dbReference type="PROSITE" id="PS50283">
    <property type="entry name" value="NA_SOLUT_SYMP_3"/>
    <property type="match status" value="1"/>
</dbReference>
<dbReference type="InterPro" id="IPR001734">
    <property type="entry name" value="Na/solute_symporter"/>
</dbReference>
<evidence type="ECO:0000256" key="8">
    <source>
        <dbReference type="ARBA" id="ARBA00023065"/>
    </source>
</evidence>
<evidence type="ECO:0000256" key="11">
    <source>
        <dbReference type="RuleBase" id="RU362091"/>
    </source>
</evidence>
<comment type="subcellular location">
    <subcellularLocation>
        <location evidence="1">Cell membrane</location>
        <topology evidence="1">Multi-pass membrane protein</topology>
    </subcellularLocation>
</comment>
<evidence type="ECO:0000256" key="4">
    <source>
        <dbReference type="ARBA" id="ARBA00022475"/>
    </source>
</evidence>
<feature type="transmembrane region" description="Helical" evidence="12">
    <location>
        <begin position="518"/>
        <end position="539"/>
    </location>
</feature>
<evidence type="ECO:0000256" key="5">
    <source>
        <dbReference type="ARBA" id="ARBA00022692"/>
    </source>
</evidence>
<comment type="similarity">
    <text evidence="2 11">Belongs to the sodium:solute symporter (SSF) (TC 2.A.21) family.</text>
</comment>
<keyword evidence="5 12" id="KW-0812">Transmembrane</keyword>
<feature type="transmembrane region" description="Helical" evidence="12">
    <location>
        <begin position="421"/>
        <end position="439"/>
    </location>
</feature>
<feature type="transmembrane region" description="Helical" evidence="12">
    <location>
        <begin position="64"/>
        <end position="88"/>
    </location>
</feature>
<protein>
    <recommendedName>
        <fullName evidence="15">Sodium-coupled monocarboxylate transporter 1</fullName>
    </recommendedName>
</protein>
<comment type="caution">
    <text evidence="13">The sequence shown here is derived from an EMBL/GenBank/DDBJ whole genome shotgun (WGS) entry which is preliminary data.</text>
</comment>
<dbReference type="NCBIfam" id="TIGR00813">
    <property type="entry name" value="sss"/>
    <property type="match status" value="1"/>
</dbReference>
<gene>
    <name evidence="13" type="ORF">CVLEPA_LOCUS14896</name>
</gene>
<organism evidence="13 14">
    <name type="scientific">Clavelina lepadiformis</name>
    <name type="common">Light-bulb sea squirt</name>
    <name type="synonym">Ascidia lepadiformis</name>
    <dbReference type="NCBI Taxonomy" id="159417"/>
    <lineage>
        <taxon>Eukaryota</taxon>
        <taxon>Metazoa</taxon>
        <taxon>Chordata</taxon>
        <taxon>Tunicata</taxon>
        <taxon>Ascidiacea</taxon>
        <taxon>Aplousobranchia</taxon>
        <taxon>Clavelinidae</taxon>
        <taxon>Clavelina</taxon>
    </lineage>
</organism>
<name>A0ABP0FYQ4_CLALP</name>
<dbReference type="EMBL" id="CAWYQH010000097">
    <property type="protein sequence ID" value="CAK8683877.1"/>
    <property type="molecule type" value="Genomic_DNA"/>
</dbReference>
<feature type="transmembrane region" description="Helical" evidence="12">
    <location>
        <begin position="367"/>
        <end position="387"/>
    </location>
</feature>
<dbReference type="InterPro" id="IPR051163">
    <property type="entry name" value="Sodium:Solute_Symporter_SSF"/>
</dbReference>
<dbReference type="PANTHER" id="PTHR42985">
    <property type="entry name" value="SODIUM-COUPLED MONOCARBOXYLATE TRANSPORTER"/>
    <property type="match status" value="1"/>
</dbReference>
<keyword evidence="3" id="KW-0813">Transport</keyword>
<evidence type="ECO:0000256" key="10">
    <source>
        <dbReference type="ARBA" id="ARBA00023201"/>
    </source>
</evidence>
<keyword evidence="6 12" id="KW-1133">Transmembrane helix</keyword>
<dbReference type="Pfam" id="PF00474">
    <property type="entry name" value="SSF"/>
    <property type="match status" value="1"/>
</dbReference>
<proteinExistence type="inferred from homology"/>
<evidence type="ECO:0000313" key="14">
    <source>
        <dbReference type="Proteomes" id="UP001642483"/>
    </source>
</evidence>
<evidence type="ECO:0000256" key="2">
    <source>
        <dbReference type="ARBA" id="ARBA00006434"/>
    </source>
</evidence>
<keyword evidence="4" id="KW-1003">Cell membrane</keyword>
<evidence type="ECO:0008006" key="15">
    <source>
        <dbReference type="Google" id="ProtNLM"/>
    </source>
</evidence>
<dbReference type="Proteomes" id="UP001642483">
    <property type="component" value="Unassembled WGS sequence"/>
</dbReference>
<evidence type="ECO:0000256" key="9">
    <source>
        <dbReference type="ARBA" id="ARBA00023136"/>
    </source>
</evidence>
<evidence type="ECO:0000256" key="6">
    <source>
        <dbReference type="ARBA" id="ARBA00022989"/>
    </source>
</evidence>
<feature type="transmembrane region" description="Helical" evidence="12">
    <location>
        <begin position="217"/>
        <end position="238"/>
    </location>
</feature>
<feature type="transmembrane region" description="Helical" evidence="12">
    <location>
        <begin position="393"/>
        <end position="414"/>
    </location>
</feature>
<dbReference type="Gene3D" id="1.20.1730.10">
    <property type="entry name" value="Sodium/glucose cotransporter"/>
    <property type="match status" value="1"/>
</dbReference>
<evidence type="ECO:0000256" key="7">
    <source>
        <dbReference type="ARBA" id="ARBA00023053"/>
    </source>
</evidence>
<feature type="transmembrane region" description="Helical" evidence="12">
    <location>
        <begin position="142"/>
        <end position="162"/>
    </location>
</feature>
<accession>A0ABP0FYQ4</accession>
<evidence type="ECO:0000313" key="13">
    <source>
        <dbReference type="EMBL" id="CAK8683877.1"/>
    </source>
</evidence>
<evidence type="ECO:0000256" key="12">
    <source>
        <dbReference type="SAM" id="Phobius"/>
    </source>
</evidence>
<keyword evidence="9 12" id="KW-0472">Membrane</keyword>
<dbReference type="CDD" id="cd11492">
    <property type="entry name" value="SLC5sbd_NIS-SMVT"/>
    <property type="match status" value="1"/>
</dbReference>
<feature type="transmembrane region" description="Helical" evidence="12">
    <location>
        <begin position="109"/>
        <end position="130"/>
    </location>
</feature>
<dbReference type="InterPro" id="IPR038377">
    <property type="entry name" value="Na/Glc_symporter_sf"/>
</dbReference>
<sequence length="617" mass="67786">MLLLALLIGFYYAYKDRKKSTTENYYFGDSNLSPIPVGLSMALTFVSSITVLAYPAHAYLYGTVIMWFGISTLVQALIACLYYIPLLHRLKIKSINQYLEMRFNGRMKVLNSFILVVNMVFYMAITVFLTGLCLDAVSPIKLNVGIIVTSATCTLYTTLGGMKAVIWTDTFQAFVLLAGSLAVFIKGILMVGGIGNVQEAIVRGERNTFWEFDLDPTIPHSFWTIFIGGAFAWCGTMCTNQAITQRYLSCKSVKDARVASLTSAIPICFLLILAALNGCVIYAYYEGCDPVLSKRIRLPDQLTSLMVLDIFHDIPGMAGLFISSAYSGMLSTVSSGINSMAVLILEDFILPCKPHLTQSIRLKLSKFVSFLLGSLTAGIAFVVPFLGSTVIKIIFSFVGIFVGSMTAVFTMGIFFPWANTVGAFAGLLSGPSVAFWVFIGSVMQSPSSKVIHSMPPRSIEMCPIIPGSPHLNVSTSSLEEHSYVYSTSVVTTWSAYNMAALSPTTSHGTFDYLYSISYMYLGVLGFLVSLFVGLLVSFITGPSNPKSMDPVLFLPLVDNEHLPEKIRKFFRFGVPDIPPHSRSISKSLNGSHKFNQDEKKLPETLLLVKVEELESVV</sequence>
<evidence type="ECO:0000256" key="3">
    <source>
        <dbReference type="ARBA" id="ARBA00022448"/>
    </source>
</evidence>
<keyword evidence="7" id="KW-0915">Sodium</keyword>